<feature type="non-terminal residue" evidence="2">
    <location>
        <position position="40"/>
    </location>
</feature>
<accession>A0A0P1NTI0</accession>
<dbReference type="AlphaFoldDB" id="A0A0P1NTI0"/>
<dbReference type="EMBL" id="CZVW01000012">
    <property type="protein sequence ID" value="CUT02289.1"/>
    <property type="molecule type" value="Genomic_DNA"/>
</dbReference>
<keyword evidence="3" id="KW-1185">Reference proteome</keyword>
<keyword evidence="1" id="KW-0732">Signal</keyword>
<sequence>MKKIFAIFGILAVAVSFAVAQITVDGNPSDWTGTPPTTDN</sequence>
<gene>
    <name evidence="2" type="ORF">JGI23_01217</name>
</gene>
<evidence type="ECO:0000313" key="2">
    <source>
        <dbReference type="EMBL" id="CUT02289.1"/>
    </source>
</evidence>
<evidence type="ECO:0000313" key="3">
    <source>
        <dbReference type="Proteomes" id="UP000199197"/>
    </source>
</evidence>
<feature type="chain" id="PRO_5006067888" evidence="1">
    <location>
        <begin position="21"/>
        <end position="40"/>
    </location>
</feature>
<organism evidence="2 3">
    <name type="scientific">Candidatus Chryseopegocella kryptomonas</name>
    <dbReference type="NCBI Taxonomy" id="1633643"/>
    <lineage>
        <taxon>Bacteria</taxon>
        <taxon>Pseudomonadati</taxon>
        <taxon>Candidatus Kryptoniota</taxon>
        <taxon>Candidatus Chryseopegocella</taxon>
    </lineage>
</organism>
<name>A0A0P1NTI0_9BACT</name>
<reference evidence="3" key="1">
    <citation type="submission" date="2015-11" db="EMBL/GenBank/DDBJ databases">
        <authorList>
            <person name="Varghese N."/>
        </authorList>
    </citation>
    <scope>NUCLEOTIDE SEQUENCE [LARGE SCALE GENOMIC DNA]</scope>
    <source>
        <strain evidence="3">JGI-23</strain>
    </source>
</reference>
<proteinExistence type="predicted"/>
<protein>
    <submittedName>
        <fullName evidence="2">Uncharacterized protein</fullName>
    </submittedName>
</protein>
<feature type="signal peptide" evidence="1">
    <location>
        <begin position="1"/>
        <end position="20"/>
    </location>
</feature>
<evidence type="ECO:0000256" key="1">
    <source>
        <dbReference type="SAM" id="SignalP"/>
    </source>
</evidence>
<dbReference type="Proteomes" id="UP000199197">
    <property type="component" value="Unassembled WGS sequence"/>
</dbReference>